<keyword evidence="4" id="KW-0472">Membrane</keyword>
<dbReference type="Gene3D" id="3.80.10.10">
    <property type="entry name" value="Ribonuclease Inhibitor"/>
    <property type="match status" value="2"/>
</dbReference>
<dbReference type="GeneID" id="108742561"/>
<dbReference type="Pfam" id="PF13855">
    <property type="entry name" value="LRR_8"/>
    <property type="match status" value="2"/>
</dbReference>
<evidence type="ECO:0000256" key="1">
    <source>
        <dbReference type="ARBA" id="ARBA00022614"/>
    </source>
</evidence>
<dbReference type="OrthoDB" id="8023798at2759"/>
<dbReference type="SMART" id="SM00364">
    <property type="entry name" value="LRR_BAC"/>
    <property type="match status" value="4"/>
</dbReference>
<keyword evidence="4" id="KW-1133">Transmembrane helix</keyword>
<keyword evidence="1" id="KW-0433">Leucine-rich repeat</keyword>
<keyword evidence="3" id="KW-0677">Repeat</keyword>
<name>A0A7F5RK77_AGRPL</name>
<dbReference type="AlphaFoldDB" id="A0A7F5RK77"/>
<organism evidence="5 6">
    <name type="scientific">Agrilus planipennis</name>
    <name type="common">Emerald ash borer</name>
    <name type="synonym">Agrilus marcopoli</name>
    <dbReference type="NCBI Taxonomy" id="224129"/>
    <lineage>
        <taxon>Eukaryota</taxon>
        <taxon>Metazoa</taxon>
        <taxon>Ecdysozoa</taxon>
        <taxon>Arthropoda</taxon>
        <taxon>Hexapoda</taxon>
        <taxon>Insecta</taxon>
        <taxon>Pterygota</taxon>
        <taxon>Neoptera</taxon>
        <taxon>Endopterygota</taxon>
        <taxon>Coleoptera</taxon>
        <taxon>Polyphaga</taxon>
        <taxon>Elateriformia</taxon>
        <taxon>Buprestoidea</taxon>
        <taxon>Buprestidae</taxon>
        <taxon>Agrilinae</taxon>
        <taxon>Agrilus</taxon>
    </lineage>
</organism>
<evidence type="ECO:0000256" key="4">
    <source>
        <dbReference type="SAM" id="Phobius"/>
    </source>
</evidence>
<gene>
    <name evidence="6" type="primary">LOC108742561</name>
</gene>
<evidence type="ECO:0000256" key="2">
    <source>
        <dbReference type="ARBA" id="ARBA00022729"/>
    </source>
</evidence>
<dbReference type="InParanoid" id="A0A7F5RK77"/>
<accession>A0A7F5RK77</accession>
<sequence>MSKSRRSVSNRSILVRNKMNIILKTTILQFLLLTADCQMEDEPHCDFEHRPQELRFDLHGNPYHVNVRTMICSSGSLIYEGFFVQWRDSNYDTDIIYFANSYFHTIPALTFHELPDLKQIYLNDTSITTLEVGCFLGVKDLQILRLDGNNIEDIDKGIVNNLPSLITLRLSNNQLRAIHSGSFNGLRNLEGLFLEGNKLHFLPDDLFSPLSKIKTIDLSRNYLEALNSDIFYHLSELEYLYVNNNRLKHLPSYLFKDLPKLILLDISENYLANISSDLFPGLDSLTHLNVSHNQLTTLKANDVYFLSNLKELKLAYNNISFLNPDELAIFLPNLKEVYVDGNNWTCGMLFNIIKTFRMADVQIKPGKQYQEGNIIGISCSGPSINSSFASFTNGNNGQSTQETDESRYFHYNHILLEIVGKISDNNNLMEQLIHANLNSSKSIQTISENVQKIAINPRSSVTSYLPNQNMSQSVERTNNLLGNILSELRMEWNNIVNIIQTSANRSKVNDDLPRLNSVNPQLPLVDRNVPPSSSNLEMLKFMNNMKTELEISRTILDIFMKNTSQAIASMQAKINEPAVTPQNNKNNQVISERFQRNPSESNTGNGNIAVIVCLCIVVIILIMILVISYVHNKKRPFIANGLRRYSSNRPLGNRSDTDLIANSTTLSNSEV</sequence>
<keyword evidence="4" id="KW-0812">Transmembrane</keyword>
<feature type="transmembrane region" description="Helical" evidence="4">
    <location>
        <begin position="608"/>
        <end position="630"/>
    </location>
</feature>
<dbReference type="PROSITE" id="PS51450">
    <property type="entry name" value="LRR"/>
    <property type="match status" value="1"/>
</dbReference>
<dbReference type="FunFam" id="3.80.10.10:FF:001164">
    <property type="entry name" value="GH01279p"/>
    <property type="match status" value="1"/>
</dbReference>
<protein>
    <submittedName>
        <fullName evidence="6">Leucine-rich repeat-containing protein 15-like isoform X1</fullName>
    </submittedName>
</protein>
<reference evidence="6" key="1">
    <citation type="submission" date="2025-08" db="UniProtKB">
        <authorList>
            <consortium name="RefSeq"/>
        </authorList>
    </citation>
    <scope>IDENTIFICATION</scope>
    <source>
        <tissue evidence="6">Entire body</tissue>
    </source>
</reference>
<evidence type="ECO:0000313" key="6">
    <source>
        <dbReference type="RefSeq" id="XP_025836407.1"/>
    </source>
</evidence>
<dbReference type="PANTHER" id="PTHR24373:SF275">
    <property type="entry name" value="TIR DOMAIN-CONTAINING PROTEIN"/>
    <property type="match status" value="1"/>
</dbReference>
<dbReference type="PANTHER" id="PTHR24373">
    <property type="entry name" value="SLIT RELATED LEUCINE-RICH REPEAT NEURONAL PROTEIN"/>
    <property type="match status" value="1"/>
</dbReference>
<evidence type="ECO:0000256" key="3">
    <source>
        <dbReference type="ARBA" id="ARBA00022737"/>
    </source>
</evidence>
<dbReference type="InterPro" id="IPR001611">
    <property type="entry name" value="Leu-rich_rpt"/>
</dbReference>
<dbReference type="Proteomes" id="UP000192223">
    <property type="component" value="Unplaced"/>
</dbReference>
<dbReference type="RefSeq" id="XP_025836407.1">
    <property type="nucleotide sequence ID" value="XM_025980622.1"/>
</dbReference>
<proteinExistence type="predicted"/>
<dbReference type="InterPro" id="IPR003591">
    <property type="entry name" value="Leu-rich_rpt_typical-subtyp"/>
</dbReference>
<keyword evidence="2" id="KW-0732">Signal</keyword>
<dbReference type="InterPro" id="IPR050328">
    <property type="entry name" value="Dev_Immune_Receptor"/>
</dbReference>
<dbReference type="InterPro" id="IPR032675">
    <property type="entry name" value="LRR_dom_sf"/>
</dbReference>
<dbReference type="SUPFAM" id="SSF52058">
    <property type="entry name" value="L domain-like"/>
    <property type="match status" value="1"/>
</dbReference>
<keyword evidence="5" id="KW-1185">Reference proteome</keyword>
<dbReference type="SMART" id="SM00369">
    <property type="entry name" value="LRR_TYP"/>
    <property type="match status" value="9"/>
</dbReference>
<evidence type="ECO:0000313" key="5">
    <source>
        <dbReference type="Proteomes" id="UP000192223"/>
    </source>
</evidence>